<feature type="transmembrane region" description="Helical" evidence="1">
    <location>
        <begin position="223"/>
        <end position="245"/>
    </location>
</feature>
<feature type="transmembrane region" description="Helical" evidence="1">
    <location>
        <begin position="333"/>
        <end position="351"/>
    </location>
</feature>
<dbReference type="Proteomes" id="UP001482154">
    <property type="component" value="Unassembled WGS sequence"/>
</dbReference>
<evidence type="ECO:0008006" key="4">
    <source>
        <dbReference type="Google" id="ProtNLM"/>
    </source>
</evidence>
<feature type="transmembrane region" description="Helical" evidence="1">
    <location>
        <begin position="118"/>
        <end position="144"/>
    </location>
</feature>
<evidence type="ECO:0000313" key="3">
    <source>
        <dbReference type="Proteomes" id="UP001482154"/>
    </source>
</evidence>
<keyword evidence="1" id="KW-0812">Transmembrane</keyword>
<name>A0ABV1IXF3_9FIRM</name>
<protein>
    <recommendedName>
        <fullName evidence="4">ABC transporter permease</fullName>
    </recommendedName>
</protein>
<keyword evidence="1" id="KW-1133">Transmembrane helix</keyword>
<dbReference type="RefSeq" id="WP_349111274.1">
    <property type="nucleotide sequence ID" value="NZ_JBBNIN010000023.1"/>
</dbReference>
<evidence type="ECO:0000313" key="2">
    <source>
        <dbReference type="EMBL" id="MEQ2711908.1"/>
    </source>
</evidence>
<feature type="transmembrane region" description="Helical" evidence="1">
    <location>
        <begin position="86"/>
        <end position="106"/>
    </location>
</feature>
<organism evidence="2 3">
    <name type="scientific">Anaerostipes amylophilus</name>
    <dbReference type="NCBI Taxonomy" id="2981779"/>
    <lineage>
        <taxon>Bacteria</taxon>
        <taxon>Bacillati</taxon>
        <taxon>Bacillota</taxon>
        <taxon>Clostridia</taxon>
        <taxon>Lachnospirales</taxon>
        <taxon>Lachnospiraceae</taxon>
        <taxon>Anaerostipes</taxon>
    </lineage>
</organism>
<proteinExistence type="predicted"/>
<gene>
    <name evidence="2" type="ORF">AAAU51_12145</name>
</gene>
<dbReference type="EMBL" id="JBBNIN010000023">
    <property type="protein sequence ID" value="MEQ2711908.1"/>
    <property type="molecule type" value="Genomic_DNA"/>
</dbReference>
<sequence length="363" mass="42173">MKFFKKYYLVLPPVALIYGIYILNIKYPYDGFPQTLMDSIINGWLLIWVLFAALSGGIIYQLQQSKKQQYIYSLPWTKKDIYKKSAAGLLVSLMIAEVVYGIFFAVKLTMIPSKESLTNIIVCTLLNAAFCFALCAVTHFAVVVTAYIWQGLILAVISIYVMLPIIIQNTAFLIQMVFKIKTYKYAIFEWVIYSVYDRRFLYPLNYQLDISILDTNLIWKAQYMNTSLICIAAFIAAGILCLWFAKRKFIRQNLAQNRMLTRLSRIENKLIMTVGLSFVIFNAVSNHEINQQVFNYERTLYNRIYELIAWNKDIMGNGDSYRMIMQKLSGMHLLIYFAVIFAGCYVAVSLVQTIRRKHYERAC</sequence>
<feature type="transmembrane region" description="Helical" evidence="1">
    <location>
        <begin position="151"/>
        <end position="174"/>
    </location>
</feature>
<keyword evidence="1" id="KW-0472">Membrane</keyword>
<feature type="transmembrane region" description="Helical" evidence="1">
    <location>
        <begin position="39"/>
        <end position="60"/>
    </location>
</feature>
<evidence type="ECO:0000256" key="1">
    <source>
        <dbReference type="SAM" id="Phobius"/>
    </source>
</evidence>
<feature type="transmembrane region" description="Helical" evidence="1">
    <location>
        <begin position="266"/>
        <end position="284"/>
    </location>
</feature>
<keyword evidence="3" id="KW-1185">Reference proteome</keyword>
<reference evidence="2 3" key="1">
    <citation type="submission" date="2024-04" db="EMBL/GenBank/DDBJ databases">
        <title>Human intestinal bacterial collection.</title>
        <authorList>
            <person name="Pauvert C."/>
            <person name="Hitch T.C.A."/>
            <person name="Clavel T."/>
        </authorList>
    </citation>
    <scope>NUCLEOTIDE SEQUENCE [LARGE SCALE GENOMIC DNA]</scope>
    <source>
        <strain evidence="2 3">CLA-AA-H249</strain>
    </source>
</reference>
<feature type="transmembrane region" description="Helical" evidence="1">
    <location>
        <begin position="7"/>
        <end position="27"/>
    </location>
</feature>
<accession>A0ABV1IXF3</accession>
<comment type="caution">
    <text evidence="2">The sequence shown here is derived from an EMBL/GenBank/DDBJ whole genome shotgun (WGS) entry which is preliminary data.</text>
</comment>